<name>A0A6A6MQE2_HEVBR</name>
<evidence type="ECO:0000313" key="2">
    <source>
        <dbReference type="Proteomes" id="UP000467840"/>
    </source>
</evidence>
<comment type="caution">
    <text evidence="1">The sequence shown here is derived from an EMBL/GenBank/DDBJ whole genome shotgun (WGS) entry which is preliminary data.</text>
</comment>
<gene>
    <name evidence="1" type="ORF">GH714_028145</name>
</gene>
<dbReference type="SMART" id="SM00028">
    <property type="entry name" value="TPR"/>
    <property type="match status" value="2"/>
</dbReference>
<dbReference type="PANTHER" id="PTHR45081">
    <property type="entry name" value="EF HAND FAMILY PROTEIN, PUTATIVE, EXPRESSED-RELATED"/>
    <property type="match status" value="1"/>
</dbReference>
<dbReference type="SUPFAM" id="SSF48452">
    <property type="entry name" value="TPR-like"/>
    <property type="match status" value="1"/>
</dbReference>
<dbReference type="Proteomes" id="UP000467840">
    <property type="component" value="Chromosome 15"/>
</dbReference>
<dbReference type="Gene3D" id="1.25.40.10">
    <property type="entry name" value="Tetratricopeptide repeat domain"/>
    <property type="match status" value="1"/>
</dbReference>
<proteinExistence type="predicted"/>
<keyword evidence="2" id="KW-1185">Reference proteome</keyword>
<evidence type="ECO:0000313" key="1">
    <source>
        <dbReference type="EMBL" id="KAF2314638.1"/>
    </source>
</evidence>
<dbReference type="InterPro" id="IPR019734">
    <property type="entry name" value="TPR_rpt"/>
</dbReference>
<dbReference type="InterPro" id="IPR011990">
    <property type="entry name" value="TPR-like_helical_dom_sf"/>
</dbReference>
<protein>
    <submittedName>
        <fullName evidence="1">Uncharacterized protein</fullName>
    </submittedName>
</protein>
<accession>A0A6A6MQE2</accession>
<reference evidence="1 2" key="1">
    <citation type="journal article" date="2020" name="Mol. Plant">
        <title>The Chromosome-Based Rubber Tree Genome Provides New Insights into Spurge Genome Evolution and Rubber Biosynthesis.</title>
        <authorList>
            <person name="Liu J."/>
            <person name="Shi C."/>
            <person name="Shi C.C."/>
            <person name="Li W."/>
            <person name="Zhang Q.J."/>
            <person name="Zhang Y."/>
            <person name="Li K."/>
            <person name="Lu H.F."/>
            <person name="Shi C."/>
            <person name="Zhu S.T."/>
            <person name="Xiao Z.Y."/>
            <person name="Nan H."/>
            <person name="Yue Y."/>
            <person name="Zhu X.G."/>
            <person name="Wu Y."/>
            <person name="Hong X.N."/>
            <person name="Fan G.Y."/>
            <person name="Tong Y."/>
            <person name="Zhang D."/>
            <person name="Mao C.L."/>
            <person name="Liu Y.L."/>
            <person name="Hao S.J."/>
            <person name="Liu W.Q."/>
            <person name="Lv M.Q."/>
            <person name="Zhang H.B."/>
            <person name="Liu Y."/>
            <person name="Hu-Tang G.R."/>
            <person name="Wang J.P."/>
            <person name="Wang J.H."/>
            <person name="Sun Y.H."/>
            <person name="Ni S.B."/>
            <person name="Chen W.B."/>
            <person name="Zhang X.C."/>
            <person name="Jiao Y.N."/>
            <person name="Eichler E.E."/>
            <person name="Li G.H."/>
            <person name="Liu X."/>
            <person name="Gao L.Z."/>
        </authorList>
    </citation>
    <scope>NUCLEOTIDE SEQUENCE [LARGE SCALE GENOMIC DNA]</scope>
    <source>
        <strain evidence="2">cv. GT1</strain>
        <tissue evidence="1">Leaf</tissue>
    </source>
</reference>
<dbReference type="PANTHER" id="PTHR45081:SF1">
    <property type="entry name" value="EF HAND FAMILY PROTEIN, PUTATIVE, EXPRESSED-RELATED"/>
    <property type="match status" value="1"/>
</dbReference>
<dbReference type="AlphaFoldDB" id="A0A6A6MQE2"/>
<sequence>MSSQVNSCPMQLTIMNLYRPHFIAGNCLCVLGRYKESKEKFLLALEAAEVSGNQWAYLLPQIYVNLGIALEGEGMILSAYEYYREAAILCPTHLEH</sequence>
<dbReference type="EMBL" id="JAAGAX010000005">
    <property type="protein sequence ID" value="KAF2314638.1"/>
    <property type="molecule type" value="Genomic_DNA"/>
</dbReference>
<organism evidence="1 2">
    <name type="scientific">Hevea brasiliensis</name>
    <name type="common">Para rubber tree</name>
    <name type="synonym">Siphonia brasiliensis</name>
    <dbReference type="NCBI Taxonomy" id="3981"/>
    <lineage>
        <taxon>Eukaryota</taxon>
        <taxon>Viridiplantae</taxon>
        <taxon>Streptophyta</taxon>
        <taxon>Embryophyta</taxon>
        <taxon>Tracheophyta</taxon>
        <taxon>Spermatophyta</taxon>
        <taxon>Magnoliopsida</taxon>
        <taxon>eudicotyledons</taxon>
        <taxon>Gunneridae</taxon>
        <taxon>Pentapetalae</taxon>
        <taxon>rosids</taxon>
        <taxon>fabids</taxon>
        <taxon>Malpighiales</taxon>
        <taxon>Euphorbiaceae</taxon>
        <taxon>Crotonoideae</taxon>
        <taxon>Micrandreae</taxon>
        <taxon>Hevea</taxon>
    </lineage>
</organism>
<dbReference type="GO" id="GO:0005886">
    <property type="term" value="C:plasma membrane"/>
    <property type="evidence" value="ECO:0007669"/>
    <property type="project" value="TreeGrafter"/>
</dbReference>